<evidence type="ECO:0000256" key="4">
    <source>
        <dbReference type="ARBA" id="ARBA00015100"/>
    </source>
</evidence>
<sequence>MNFKEELKNRVVNIEDLLNEYMPKVEGYQKTIFDSMNYSLKAGGKRLRPILTLEACKLVGGNEKDAYPFAVAIEMIHTYSLIHDDLPALDNDDLRRGRKTNHKVYGEAMAILAGDGLLNYAYEIMLRESLSKGEPEKYLKAINEIAKASGIYGMIGGQVVDIESEGKSIDMEKLDFIHMNKTAAIIIGCMRAGAIIGGASEEELENVTKYAKNIGLSFQIVDDILDIVGDESKLGKKVGSDIDNEKSTYPSLIGLEKSKETANKLIAEAKMSIDYINKDSDFLNNLADYIVDREY</sequence>
<name>A0AA44IFU8_PARBF</name>
<dbReference type="RefSeq" id="WP_168930385.1">
    <property type="nucleotide sequence ID" value="NZ_JABAFD010000001.1"/>
</dbReference>
<dbReference type="CDD" id="cd00685">
    <property type="entry name" value="Trans_IPPS_HT"/>
    <property type="match status" value="1"/>
</dbReference>
<dbReference type="Gene3D" id="1.10.600.10">
    <property type="entry name" value="Farnesyl Diphosphate Synthase"/>
    <property type="match status" value="1"/>
</dbReference>
<dbReference type="FunFam" id="1.10.600.10:FF:000001">
    <property type="entry name" value="Geranylgeranyl diphosphate synthase"/>
    <property type="match status" value="1"/>
</dbReference>
<evidence type="ECO:0000256" key="9">
    <source>
        <dbReference type="ARBA" id="ARBA00032380"/>
    </source>
</evidence>
<dbReference type="InterPro" id="IPR053378">
    <property type="entry name" value="Prenyl_diphosphate_synthase"/>
</dbReference>
<dbReference type="SFLD" id="SFLDS00005">
    <property type="entry name" value="Isoprenoid_Synthase_Type_I"/>
    <property type="match status" value="1"/>
</dbReference>
<protein>
    <recommendedName>
        <fullName evidence="4">Farnesyl diphosphate synthase</fullName>
        <ecNumber evidence="3">2.5.1.10</ecNumber>
    </recommendedName>
    <alternativeName>
        <fullName evidence="10">(2E,6E)-farnesyl diphosphate synthase</fullName>
    </alternativeName>
    <alternativeName>
        <fullName evidence="9">Geranyltranstransferase</fullName>
    </alternativeName>
</protein>
<dbReference type="NCBIfam" id="NF045485">
    <property type="entry name" value="FPPsyn"/>
    <property type="match status" value="1"/>
</dbReference>
<dbReference type="Proteomes" id="UP000573963">
    <property type="component" value="Unassembled WGS sequence"/>
</dbReference>
<dbReference type="GO" id="GO:0016114">
    <property type="term" value="P:terpenoid biosynthetic process"/>
    <property type="evidence" value="ECO:0007669"/>
    <property type="project" value="UniProtKB-ARBA"/>
</dbReference>
<comment type="similarity">
    <text evidence="2 12">Belongs to the FPP/GGPP synthase family.</text>
</comment>
<dbReference type="PROSITE" id="PS00723">
    <property type="entry name" value="POLYPRENYL_SYNTHASE_1"/>
    <property type="match status" value="1"/>
</dbReference>
<dbReference type="SFLD" id="SFLDG01017">
    <property type="entry name" value="Polyprenyl_Transferase_Like"/>
    <property type="match status" value="1"/>
</dbReference>
<dbReference type="PROSITE" id="PS00444">
    <property type="entry name" value="POLYPRENYL_SYNTHASE_2"/>
    <property type="match status" value="1"/>
</dbReference>
<keyword evidence="8" id="KW-0414">Isoprene biosynthesis</keyword>
<evidence type="ECO:0000313" key="14">
    <source>
        <dbReference type="Proteomes" id="UP000573963"/>
    </source>
</evidence>
<dbReference type="SUPFAM" id="SSF48576">
    <property type="entry name" value="Terpenoid synthases"/>
    <property type="match status" value="1"/>
</dbReference>
<dbReference type="GO" id="GO:0004337">
    <property type="term" value="F:(2E,6E)-farnesyl diphosphate synthase activity"/>
    <property type="evidence" value="ECO:0007669"/>
    <property type="project" value="UniProtKB-EC"/>
</dbReference>
<organism evidence="13 14">
    <name type="scientific">Paraclostridium bifermentans</name>
    <name type="common">Clostridium bifermentans</name>
    <dbReference type="NCBI Taxonomy" id="1490"/>
    <lineage>
        <taxon>Bacteria</taxon>
        <taxon>Bacillati</taxon>
        <taxon>Bacillota</taxon>
        <taxon>Clostridia</taxon>
        <taxon>Peptostreptococcales</taxon>
        <taxon>Peptostreptococcaceae</taxon>
        <taxon>Paraclostridium</taxon>
    </lineage>
</organism>
<evidence type="ECO:0000256" key="3">
    <source>
        <dbReference type="ARBA" id="ARBA00012439"/>
    </source>
</evidence>
<comment type="caution">
    <text evidence="13">The sequence shown here is derived from an EMBL/GenBank/DDBJ whole genome shotgun (WGS) entry which is preliminary data.</text>
</comment>
<dbReference type="InterPro" id="IPR000092">
    <property type="entry name" value="Polyprenyl_synt"/>
</dbReference>
<evidence type="ECO:0000256" key="1">
    <source>
        <dbReference type="ARBA" id="ARBA00001946"/>
    </source>
</evidence>
<dbReference type="EMBL" id="JABAFD010000001">
    <property type="protein sequence ID" value="NME08034.1"/>
    <property type="molecule type" value="Genomic_DNA"/>
</dbReference>
<reference evidence="13 14" key="1">
    <citation type="submission" date="2020-04" db="EMBL/GenBank/DDBJ databases">
        <authorList>
            <person name="Hitch T.C.A."/>
            <person name="Wylensek D."/>
            <person name="Clavel T."/>
        </authorList>
    </citation>
    <scope>NUCLEOTIDE SEQUENCE [LARGE SCALE GENOMIC DNA]</scope>
    <source>
        <strain evidence="13 14">Med78_4-601-WT-2</strain>
    </source>
</reference>
<keyword evidence="7" id="KW-0460">Magnesium</keyword>
<dbReference type="PANTHER" id="PTHR43281">
    <property type="entry name" value="FARNESYL DIPHOSPHATE SYNTHASE"/>
    <property type="match status" value="1"/>
</dbReference>
<dbReference type="InterPro" id="IPR033749">
    <property type="entry name" value="Polyprenyl_synt_CS"/>
</dbReference>
<comment type="cofactor">
    <cofactor evidence="1">
        <name>Mg(2+)</name>
        <dbReference type="ChEBI" id="CHEBI:18420"/>
    </cofactor>
</comment>
<keyword evidence="6" id="KW-0479">Metal-binding</keyword>
<dbReference type="InterPro" id="IPR008949">
    <property type="entry name" value="Isoprenoid_synthase_dom_sf"/>
</dbReference>
<dbReference type="GO" id="GO:0046872">
    <property type="term" value="F:metal ion binding"/>
    <property type="evidence" value="ECO:0007669"/>
    <property type="project" value="UniProtKB-KW"/>
</dbReference>
<dbReference type="Pfam" id="PF00348">
    <property type="entry name" value="polyprenyl_synt"/>
    <property type="match status" value="1"/>
</dbReference>
<evidence type="ECO:0000256" key="2">
    <source>
        <dbReference type="ARBA" id="ARBA00006706"/>
    </source>
</evidence>
<dbReference type="AlphaFoldDB" id="A0AA44IFU8"/>
<evidence type="ECO:0000256" key="8">
    <source>
        <dbReference type="ARBA" id="ARBA00023229"/>
    </source>
</evidence>
<evidence type="ECO:0000256" key="10">
    <source>
        <dbReference type="ARBA" id="ARBA00032873"/>
    </source>
</evidence>
<dbReference type="GO" id="GO:0005737">
    <property type="term" value="C:cytoplasm"/>
    <property type="evidence" value="ECO:0007669"/>
    <property type="project" value="UniProtKB-ARBA"/>
</dbReference>
<evidence type="ECO:0000256" key="12">
    <source>
        <dbReference type="RuleBase" id="RU004466"/>
    </source>
</evidence>
<comment type="catalytic activity">
    <reaction evidence="11">
        <text>isopentenyl diphosphate + (2E)-geranyl diphosphate = (2E,6E)-farnesyl diphosphate + diphosphate</text>
        <dbReference type="Rhea" id="RHEA:19361"/>
        <dbReference type="ChEBI" id="CHEBI:33019"/>
        <dbReference type="ChEBI" id="CHEBI:58057"/>
        <dbReference type="ChEBI" id="CHEBI:128769"/>
        <dbReference type="ChEBI" id="CHEBI:175763"/>
        <dbReference type="EC" id="2.5.1.10"/>
    </reaction>
</comment>
<evidence type="ECO:0000256" key="5">
    <source>
        <dbReference type="ARBA" id="ARBA00022679"/>
    </source>
</evidence>
<proteinExistence type="inferred from homology"/>
<dbReference type="EC" id="2.5.1.10" evidence="3"/>
<gene>
    <name evidence="13" type="ORF">HF875_00810</name>
</gene>
<evidence type="ECO:0000256" key="11">
    <source>
        <dbReference type="ARBA" id="ARBA00049399"/>
    </source>
</evidence>
<accession>A0AA44IFU8</accession>
<dbReference type="PANTHER" id="PTHR43281:SF1">
    <property type="entry name" value="FARNESYL DIPHOSPHATE SYNTHASE"/>
    <property type="match status" value="1"/>
</dbReference>
<evidence type="ECO:0000256" key="6">
    <source>
        <dbReference type="ARBA" id="ARBA00022723"/>
    </source>
</evidence>
<keyword evidence="5 12" id="KW-0808">Transferase</keyword>
<evidence type="ECO:0000256" key="7">
    <source>
        <dbReference type="ARBA" id="ARBA00022842"/>
    </source>
</evidence>
<evidence type="ECO:0000313" key="13">
    <source>
        <dbReference type="EMBL" id="NME08034.1"/>
    </source>
</evidence>